<sequence length="48" mass="5360">MLLTLALILFVLWALGVFAFKVTAAFIHVVLVIAILIGLVHLFRGRRI</sequence>
<keyword evidence="1" id="KW-1133">Transmembrane helix</keyword>
<evidence type="ECO:0000313" key="3">
    <source>
        <dbReference type="Proteomes" id="UP000031338"/>
    </source>
</evidence>
<feature type="transmembrane region" description="Helical" evidence="1">
    <location>
        <begin position="26"/>
        <end position="43"/>
    </location>
</feature>
<accession>A0A0B8ZTU0</accession>
<comment type="caution">
    <text evidence="2">The sequence shown here is derived from an EMBL/GenBank/DDBJ whole genome shotgun (WGS) entry which is preliminary data.</text>
</comment>
<organism evidence="2 3">
    <name type="scientific">Novosphingobium subterraneum</name>
    <dbReference type="NCBI Taxonomy" id="48936"/>
    <lineage>
        <taxon>Bacteria</taxon>
        <taxon>Pseudomonadati</taxon>
        <taxon>Pseudomonadota</taxon>
        <taxon>Alphaproteobacteria</taxon>
        <taxon>Sphingomonadales</taxon>
        <taxon>Sphingomonadaceae</taxon>
        <taxon>Novosphingobium</taxon>
    </lineage>
</organism>
<dbReference type="EMBL" id="JRVC01000009">
    <property type="protein sequence ID" value="KHS46513.1"/>
    <property type="molecule type" value="Genomic_DNA"/>
</dbReference>
<dbReference type="AlphaFoldDB" id="A0A0B8ZTU0"/>
<dbReference type="Pfam" id="PF18919">
    <property type="entry name" value="DUF5670"/>
    <property type="match status" value="1"/>
</dbReference>
<keyword evidence="1" id="KW-0812">Transmembrane</keyword>
<evidence type="ECO:0000256" key="1">
    <source>
        <dbReference type="SAM" id="Phobius"/>
    </source>
</evidence>
<dbReference type="RefSeq" id="WP_118073370.1">
    <property type="nucleotide sequence ID" value="NZ_JBNNWK010000014.1"/>
</dbReference>
<dbReference type="InterPro" id="IPR043727">
    <property type="entry name" value="Lmo0937-like"/>
</dbReference>
<name>A0A0B8ZTU0_9SPHN</name>
<dbReference type="PATRIC" id="fig|48936.3.peg.2112"/>
<gene>
    <name evidence="2" type="ORF">NJ75_02104</name>
</gene>
<keyword evidence="1" id="KW-0472">Membrane</keyword>
<keyword evidence="3" id="KW-1185">Reference proteome</keyword>
<evidence type="ECO:0000313" key="2">
    <source>
        <dbReference type="EMBL" id="KHS46513.1"/>
    </source>
</evidence>
<evidence type="ECO:0008006" key="4">
    <source>
        <dbReference type="Google" id="ProtNLM"/>
    </source>
</evidence>
<dbReference type="NCBIfam" id="NF033488">
    <property type="entry name" value="lmo0937_fam_TM"/>
    <property type="match status" value="1"/>
</dbReference>
<dbReference type="STRING" id="48936.NJ75_02104"/>
<protein>
    <recommendedName>
        <fullName evidence="4">Lmo0937 family membrane protein</fullName>
    </recommendedName>
</protein>
<dbReference type="Proteomes" id="UP000031338">
    <property type="component" value="Unassembled WGS sequence"/>
</dbReference>
<proteinExistence type="predicted"/>
<reference evidence="2 3" key="1">
    <citation type="submission" date="2014-10" db="EMBL/GenBank/DDBJ databases">
        <title>Draft genome sequence of Novosphingobium subterraneum DSM 12447.</title>
        <authorList>
            <person name="Gan H.M."/>
            <person name="Gan H.Y."/>
            <person name="Savka M.A."/>
        </authorList>
    </citation>
    <scope>NUCLEOTIDE SEQUENCE [LARGE SCALE GENOMIC DNA]</scope>
    <source>
        <strain evidence="2 3">DSM 12447</strain>
    </source>
</reference>